<accession>A0ABS9HSL7</accession>
<dbReference type="Pfam" id="PF09998">
    <property type="entry name" value="DUF2239"/>
    <property type="match status" value="1"/>
</dbReference>
<comment type="caution">
    <text evidence="2">The sequence shown here is derived from an EMBL/GenBank/DDBJ whole genome shotgun (WGS) entry which is preliminary data.</text>
</comment>
<feature type="region of interest" description="Disordered" evidence="1">
    <location>
        <begin position="79"/>
        <end position="114"/>
    </location>
</feature>
<evidence type="ECO:0000313" key="2">
    <source>
        <dbReference type="EMBL" id="MCF7221911.1"/>
    </source>
</evidence>
<evidence type="ECO:0000313" key="3">
    <source>
        <dbReference type="Proteomes" id="UP001430796"/>
    </source>
</evidence>
<proteinExistence type="predicted"/>
<reference evidence="2 3" key="3">
    <citation type="submission" date="2022-01" db="EMBL/GenBank/DDBJ databases">
        <authorList>
            <person name="Zhou L.Y."/>
        </authorList>
    </citation>
    <scope>NUCLEOTIDE SEQUENCE [LARGE SCALE GENOMIC DNA]</scope>
    <source>
        <strain evidence="2 3">TLK-CK17</strain>
    </source>
</reference>
<dbReference type="Proteomes" id="UP001430796">
    <property type="component" value="Unassembled WGS sequence"/>
</dbReference>
<reference evidence="2 3" key="2">
    <citation type="submission" date="2022-01" db="EMBL/GenBank/DDBJ databases">
        <title>Lysobacter chinensis sp. nov., a bacterium isolated from cow dung compost.</title>
        <authorList>
            <person name="Liu Y."/>
        </authorList>
    </citation>
    <scope>NUCLEOTIDE SEQUENCE [LARGE SCALE GENOMIC DNA]</scope>
    <source>
        <strain evidence="2 3">TLK-CK17</strain>
    </source>
</reference>
<dbReference type="EMBL" id="JAKJPO010000004">
    <property type="protein sequence ID" value="MCF7221911.1"/>
    <property type="molecule type" value="Genomic_DNA"/>
</dbReference>
<keyword evidence="3" id="KW-1185">Reference proteome</keyword>
<name>A0ABS9HSL7_9GAMM</name>
<evidence type="ECO:0000256" key="1">
    <source>
        <dbReference type="SAM" id="MobiDB-lite"/>
    </source>
</evidence>
<gene>
    <name evidence="2" type="ORF">L3V18_08960</name>
</gene>
<protein>
    <submittedName>
        <fullName evidence="2">DUF2239 family protein</fullName>
    </submittedName>
</protein>
<sequence length="233" mass="24473">MDTTDTATTPPPRYTAFAGDGIVARGALAEVACAAGARLGDAAGPPVLVFADDDGRVIDLDLRGSAEDIRRRLTAAPAVPAPASGSRRGVLEKIGRGSAGARDGAEAARRPRGRPRMGVVAREVTLLPRHWDWLAEQPGGASAALRRLVEAARQTHAGRDGMRRSQEAAYRFMTTLAGDLPGYEEANRTLFAGDAEGFALHTADWPRDVREYAMKLAATALHGGQAGPAVAAR</sequence>
<dbReference type="RefSeq" id="WP_237054342.1">
    <property type="nucleotide sequence ID" value="NZ_JAKJPO010000004.1"/>
</dbReference>
<dbReference type="InterPro" id="IPR018715">
    <property type="entry name" value="DUF2239"/>
</dbReference>
<reference evidence="3" key="1">
    <citation type="submission" date="2022-01" db="EMBL/GenBank/DDBJ databases">
        <title>Lysobacter chinensis sp. nov., a bacterium isolated from cow dung compost.</title>
        <authorList>
            <person name="Zhou L.Y."/>
        </authorList>
    </citation>
    <scope>NUCLEOTIDE SEQUENCE [LARGE SCALE GENOMIC DNA]</scope>
    <source>
        <strain evidence="3">TLK-CK17</strain>
    </source>
</reference>
<organism evidence="2 3">
    <name type="scientific">Marilutibacter chinensis</name>
    <dbReference type="NCBI Taxonomy" id="2912247"/>
    <lineage>
        <taxon>Bacteria</taxon>
        <taxon>Pseudomonadati</taxon>
        <taxon>Pseudomonadota</taxon>
        <taxon>Gammaproteobacteria</taxon>
        <taxon>Lysobacterales</taxon>
        <taxon>Lysobacteraceae</taxon>
        <taxon>Marilutibacter</taxon>
    </lineage>
</organism>